<dbReference type="PANTHER" id="PTHR43002">
    <property type="entry name" value="GLYCOGEN DEBRANCHING ENZYME"/>
    <property type="match status" value="1"/>
</dbReference>
<sequence>MACSCRWCVITVTSADCSLQDDQLSSRLCGVYFRWWIATRKLSSEKGICRMVSISLTPLPKRCYPLLALLISIDHADPATASTAHPLANYVSFHRLSPELRQSALSLSSISTPNSVQEALQHPGWREAIDEEMSPLWANHTWDLVSLPPGQSCVGCKWVFAVKQGPDGTVHRLKARIVARCFTQQQGLDYDETFSPVAKLNTIRETIYMQQPPGFETTRESLVCCLKRSLYGLKQSPWAWNTDDQTTSSNCVSDKGLGKPSIFSWSRNLIYHLLLELSVDSCMSHVFLIFSSLDDRRSTMLENTRKNDCRVNIGNTSSRDLSIYLSFSSKENSHVFSLYSDIAKGEAPCRYLDSLTKDMENKLSRELAYNPYNTRTRGTDHAGLAVGGVACYIYKARPGLRPGLGALQGPISAGCPTRCPWEHMIGLDFDCSCIPFYLSFLLQPRPNFQWGIDKHPHIPMEKLVVYRLNIDQFTKSKSSGLPENVAGTFTGLIKKLPHLINLGVNALLLEPIFSFDVERGSYFPYHFFSPASIYGDKDEKISCVYSMKEMVKVLHAQGIEVLLEVSFSHTCEGGDAYSQAISFGGIDNSSYYFIDGNVDSKTCSALKCSDPIVQKMILDCLHYWVTEFHVDGFCFTNSSSLLRGSNGDQLSRPPLVESIALDPILSNTKIISDCWSPVDMSYKDVTFPHWQRWAEMNSKYFHDIRNFLRGKGLLRDLATRLCGSGDVFTALRGPMHSFNFITKNAGLTLVDLVSFSDGDLASELSWNCGVEGPTDKISVLKIRLRQVRNFLFILFISLGVPVMNMGDEFGYSTGGSASYTNRNPIDWSSLRTEFSIQTTNFIVFLTTFRNRRNDLFQRKNFLKVENIIWHGSGQLPPKWEDPSCKFLSLELKAEKDAGSPNSYNGDLFISFNASDLPELATLPELSEEYVWFLLVDTSLPYPYFFSSDSDSQNNEGLSSYELKPHTCAMFEAKVLNL</sequence>
<dbReference type="Gene3D" id="3.20.20.80">
    <property type="entry name" value="Glycosidases"/>
    <property type="match status" value="1"/>
</dbReference>
<dbReference type="Pfam" id="PF07727">
    <property type="entry name" value="RVT_2"/>
    <property type="match status" value="1"/>
</dbReference>
<dbReference type="SMART" id="SM00642">
    <property type="entry name" value="Aamy"/>
    <property type="match status" value="1"/>
</dbReference>
<dbReference type="EMBL" id="JBBWWR010000010">
    <property type="protein sequence ID" value="KAK8960709.1"/>
    <property type="molecule type" value="Genomic_DNA"/>
</dbReference>
<gene>
    <name evidence="2" type="ORF">KSP40_PGU007517</name>
</gene>
<dbReference type="Pfam" id="PF21156">
    <property type="entry name" value="ISOA1-3_C"/>
    <property type="match status" value="1"/>
</dbReference>
<protein>
    <recommendedName>
        <fullName evidence="1">Glycosyl hydrolase family 13 catalytic domain-containing protein</fullName>
    </recommendedName>
</protein>
<dbReference type="SUPFAM" id="SSF51011">
    <property type="entry name" value="Glycosyl hydrolase domain"/>
    <property type="match status" value="1"/>
</dbReference>
<dbReference type="InterPro" id="IPR044096">
    <property type="entry name" value="AmyAc_plant_ISA2"/>
</dbReference>
<dbReference type="InterPro" id="IPR017853">
    <property type="entry name" value="GH"/>
</dbReference>
<reference evidence="2 3" key="1">
    <citation type="journal article" date="2022" name="Nat. Plants">
        <title>Genomes of leafy and leafless Platanthera orchids illuminate the evolution of mycoheterotrophy.</title>
        <authorList>
            <person name="Li M.H."/>
            <person name="Liu K.W."/>
            <person name="Li Z."/>
            <person name="Lu H.C."/>
            <person name="Ye Q.L."/>
            <person name="Zhang D."/>
            <person name="Wang J.Y."/>
            <person name="Li Y.F."/>
            <person name="Zhong Z.M."/>
            <person name="Liu X."/>
            <person name="Yu X."/>
            <person name="Liu D.K."/>
            <person name="Tu X.D."/>
            <person name="Liu B."/>
            <person name="Hao Y."/>
            <person name="Liao X.Y."/>
            <person name="Jiang Y.T."/>
            <person name="Sun W.H."/>
            <person name="Chen J."/>
            <person name="Chen Y.Q."/>
            <person name="Ai Y."/>
            <person name="Zhai J.W."/>
            <person name="Wu S.S."/>
            <person name="Zhou Z."/>
            <person name="Hsiao Y.Y."/>
            <person name="Wu W.L."/>
            <person name="Chen Y.Y."/>
            <person name="Lin Y.F."/>
            <person name="Hsu J.L."/>
            <person name="Li C.Y."/>
            <person name="Wang Z.W."/>
            <person name="Zhao X."/>
            <person name="Zhong W.Y."/>
            <person name="Ma X.K."/>
            <person name="Ma L."/>
            <person name="Huang J."/>
            <person name="Chen G.Z."/>
            <person name="Huang M.Z."/>
            <person name="Huang L."/>
            <person name="Peng D.H."/>
            <person name="Luo Y.B."/>
            <person name="Zou S.Q."/>
            <person name="Chen S.P."/>
            <person name="Lan S."/>
            <person name="Tsai W.C."/>
            <person name="Van de Peer Y."/>
            <person name="Liu Z.J."/>
        </authorList>
    </citation>
    <scope>NUCLEOTIDE SEQUENCE [LARGE SCALE GENOMIC DNA]</scope>
    <source>
        <strain evidence="2">Lor288</strain>
    </source>
</reference>
<proteinExistence type="predicted"/>
<feature type="domain" description="Glycosyl hydrolase family 13 catalytic" evidence="1">
    <location>
        <begin position="471"/>
        <end position="852"/>
    </location>
</feature>
<organism evidence="2 3">
    <name type="scientific">Platanthera guangdongensis</name>
    <dbReference type="NCBI Taxonomy" id="2320717"/>
    <lineage>
        <taxon>Eukaryota</taxon>
        <taxon>Viridiplantae</taxon>
        <taxon>Streptophyta</taxon>
        <taxon>Embryophyta</taxon>
        <taxon>Tracheophyta</taxon>
        <taxon>Spermatophyta</taxon>
        <taxon>Magnoliopsida</taxon>
        <taxon>Liliopsida</taxon>
        <taxon>Asparagales</taxon>
        <taxon>Orchidaceae</taxon>
        <taxon>Orchidoideae</taxon>
        <taxon>Orchideae</taxon>
        <taxon>Orchidinae</taxon>
        <taxon>Platanthera</taxon>
    </lineage>
</organism>
<dbReference type="InterPro" id="IPR013103">
    <property type="entry name" value="RVT_2"/>
</dbReference>
<dbReference type="SUPFAM" id="SSF51445">
    <property type="entry name" value="(Trans)glycosidases"/>
    <property type="match status" value="1"/>
</dbReference>
<dbReference type="InterPro" id="IPR013780">
    <property type="entry name" value="Glyco_hydro_b"/>
</dbReference>
<accession>A0ABR2MAT6</accession>
<dbReference type="Pfam" id="PF00128">
    <property type="entry name" value="Alpha-amylase"/>
    <property type="match status" value="1"/>
</dbReference>
<evidence type="ECO:0000313" key="3">
    <source>
        <dbReference type="Proteomes" id="UP001412067"/>
    </source>
</evidence>
<keyword evidence="3" id="KW-1185">Reference proteome</keyword>
<comment type="caution">
    <text evidence="2">The sequence shown here is derived from an EMBL/GenBank/DDBJ whole genome shotgun (WGS) entry which is preliminary data.</text>
</comment>
<dbReference type="CDD" id="cd11346">
    <property type="entry name" value="AmyAc_plant_IsoA"/>
    <property type="match status" value="1"/>
</dbReference>
<evidence type="ECO:0000313" key="2">
    <source>
        <dbReference type="EMBL" id="KAK8960709.1"/>
    </source>
</evidence>
<name>A0ABR2MAT6_9ASPA</name>
<dbReference type="InterPro" id="IPR048650">
    <property type="entry name" value="ISOA1-3-like_C"/>
</dbReference>
<dbReference type="Gene3D" id="2.60.40.1180">
    <property type="entry name" value="Golgi alpha-mannosidase II"/>
    <property type="match status" value="1"/>
</dbReference>
<dbReference type="Proteomes" id="UP001412067">
    <property type="component" value="Unassembled WGS sequence"/>
</dbReference>
<evidence type="ECO:0000259" key="1">
    <source>
        <dbReference type="SMART" id="SM00642"/>
    </source>
</evidence>
<dbReference type="InterPro" id="IPR006047">
    <property type="entry name" value="GH13_cat_dom"/>
</dbReference>